<organism evidence="1 2">
    <name type="scientific">Helianthus annuus</name>
    <name type="common">Common sunflower</name>
    <dbReference type="NCBI Taxonomy" id="4232"/>
    <lineage>
        <taxon>Eukaryota</taxon>
        <taxon>Viridiplantae</taxon>
        <taxon>Streptophyta</taxon>
        <taxon>Embryophyta</taxon>
        <taxon>Tracheophyta</taxon>
        <taxon>Spermatophyta</taxon>
        <taxon>Magnoliopsida</taxon>
        <taxon>eudicotyledons</taxon>
        <taxon>Gunneridae</taxon>
        <taxon>Pentapetalae</taxon>
        <taxon>asterids</taxon>
        <taxon>campanulids</taxon>
        <taxon>Asterales</taxon>
        <taxon>Asteraceae</taxon>
        <taxon>Asteroideae</taxon>
        <taxon>Heliantheae alliance</taxon>
        <taxon>Heliantheae</taxon>
        <taxon>Helianthus</taxon>
    </lineage>
</organism>
<gene>
    <name evidence="1" type="ORF">HanXRQr2_Chr05g0204971</name>
</gene>
<dbReference type="EMBL" id="MNCJ02000320">
    <property type="protein sequence ID" value="KAF5805089.1"/>
    <property type="molecule type" value="Genomic_DNA"/>
</dbReference>
<dbReference type="AlphaFoldDB" id="A0A9K3IXK5"/>
<comment type="caution">
    <text evidence="1">The sequence shown here is derived from an EMBL/GenBank/DDBJ whole genome shotgun (WGS) entry which is preliminary data.</text>
</comment>
<proteinExistence type="predicted"/>
<protein>
    <submittedName>
        <fullName evidence="1">Uncharacterized protein</fullName>
    </submittedName>
</protein>
<accession>A0A9K3IXK5</accession>
<evidence type="ECO:0000313" key="2">
    <source>
        <dbReference type="Proteomes" id="UP000215914"/>
    </source>
</evidence>
<dbReference type="Proteomes" id="UP000215914">
    <property type="component" value="Unassembled WGS sequence"/>
</dbReference>
<evidence type="ECO:0000313" key="1">
    <source>
        <dbReference type="EMBL" id="KAF5805089.1"/>
    </source>
</evidence>
<name>A0A9K3IXK5_HELAN</name>
<reference evidence="1" key="2">
    <citation type="submission" date="2020-06" db="EMBL/GenBank/DDBJ databases">
        <title>Helianthus annuus Genome sequencing and assembly Release 2.</title>
        <authorList>
            <person name="Gouzy J."/>
            <person name="Langlade N."/>
            <person name="Munos S."/>
        </authorList>
    </citation>
    <scope>NUCLEOTIDE SEQUENCE</scope>
    <source>
        <tissue evidence="1">Leaves</tissue>
    </source>
</reference>
<sequence length="41" mass="4550">MCLLVLFFINGCSIDVLLNLDYAWFVIFGDIATIVKVVRGG</sequence>
<keyword evidence="2" id="KW-1185">Reference proteome</keyword>
<dbReference type="Gramene" id="mRNA:HanXRQr2_Chr05g0204971">
    <property type="protein sequence ID" value="mRNA:HanXRQr2_Chr05g0204971"/>
    <property type="gene ID" value="HanXRQr2_Chr05g0204971"/>
</dbReference>
<reference evidence="1" key="1">
    <citation type="journal article" date="2017" name="Nature">
        <title>The sunflower genome provides insights into oil metabolism, flowering and Asterid evolution.</title>
        <authorList>
            <person name="Badouin H."/>
            <person name="Gouzy J."/>
            <person name="Grassa C.J."/>
            <person name="Murat F."/>
            <person name="Staton S.E."/>
            <person name="Cottret L."/>
            <person name="Lelandais-Briere C."/>
            <person name="Owens G.L."/>
            <person name="Carrere S."/>
            <person name="Mayjonade B."/>
            <person name="Legrand L."/>
            <person name="Gill N."/>
            <person name="Kane N.C."/>
            <person name="Bowers J.E."/>
            <person name="Hubner S."/>
            <person name="Bellec A."/>
            <person name="Berard A."/>
            <person name="Berges H."/>
            <person name="Blanchet N."/>
            <person name="Boniface M.C."/>
            <person name="Brunel D."/>
            <person name="Catrice O."/>
            <person name="Chaidir N."/>
            <person name="Claudel C."/>
            <person name="Donnadieu C."/>
            <person name="Faraut T."/>
            <person name="Fievet G."/>
            <person name="Helmstetter N."/>
            <person name="King M."/>
            <person name="Knapp S.J."/>
            <person name="Lai Z."/>
            <person name="Le Paslier M.C."/>
            <person name="Lippi Y."/>
            <person name="Lorenzon L."/>
            <person name="Mandel J.R."/>
            <person name="Marage G."/>
            <person name="Marchand G."/>
            <person name="Marquand E."/>
            <person name="Bret-Mestries E."/>
            <person name="Morien E."/>
            <person name="Nambeesan S."/>
            <person name="Nguyen T."/>
            <person name="Pegot-Espagnet P."/>
            <person name="Pouilly N."/>
            <person name="Raftis F."/>
            <person name="Sallet E."/>
            <person name="Schiex T."/>
            <person name="Thomas J."/>
            <person name="Vandecasteele C."/>
            <person name="Vares D."/>
            <person name="Vear F."/>
            <person name="Vautrin S."/>
            <person name="Crespi M."/>
            <person name="Mangin B."/>
            <person name="Burke J.M."/>
            <person name="Salse J."/>
            <person name="Munos S."/>
            <person name="Vincourt P."/>
            <person name="Rieseberg L.H."/>
            <person name="Langlade N.B."/>
        </authorList>
    </citation>
    <scope>NUCLEOTIDE SEQUENCE</scope>
    <source>
        <tissue evidence="1">Leaves</tissue>
    </source>
</reference>